<gene>
    <name evidence="1" type="ORF">UFOPK3472_02572</name>
</gene>
<dbReference type="EMBL" id="CAFBLX010000199">
    <property type="protein sequence ID" value="CAB4903175.1"/>
    <property type="molecule type" value="Genomic_DNA"/>
</dbReference>
<evidence type="ECO:0000313" key="1">
    <source>
        <dbReference type="EMBL" id="CAB4903175.1"/>
    </source>
</evidence>
<sequence length="142" mass="14598">MHGLGVVAVGAVGDGEAVLVERQQRLVLGAVDGELGDVAGAAEHRDGDLAVHTVVGCEVDVEVGGELRVTTAPQNVPPPRVLSWILHPDVVGNDVDDDPHAHLGSPRVQASQCISPAEGGGDGRGVGDVVPVRRTVGRGQYR</sequence>
<protein>
    <submittedName>
        <fullName evidence="1">Unannotated protein</fullName>
    </submittedName>
</protein>
<dbReference type="AlphaFoldDB" id="A0A6J7GDV5"/>
<reference evidence="1" key="1">
    <citation type="submission" date="2020-05" db="EMBL/GenBank/DDBJ databases">
        <authorList>
            <person name="Chiriac C."/>
            <person name="Salcher M."/>
            <person name="Ghai R."/>
            <person name="Kavagutti S V."/>
        </authorList>
    </citation>
    <scope>NUCLEOTIDE SEQUENCE</scope>
</reference>
<proteinExistence type="predicted"/>
<organism evidence="1">
    <name type="scientific">freshwater metagenome</name>
    <dbReference type="NCBI Taxonomy" id="449393"/>
    <lineage>
        <taxon>unclassified sequences</taxon>
        <taxon>metagenomes</taxon>
        <taxon>ecological metagenomes</taxon>
    </lineage>
</organism>
<accession>A0A6J7GDV5</accession>
<name>A0A6J7GDV5_9ZZZZ</name>